<evidence type="ECO:0000256" key="2">
    <source>
        <dbReference type="ARBA" id="ARBA00022448"/>
    </source>
</evidence>
<dbReference type="InterPro" id="IPR009976">
    <property type="entry name" value="Sec10-like"/>
</dbReference>
<feature type="domain" description="Exocyst complex component Sec10-like alpha-helical bundle" evidence="5">
    <location>
        <begin position="161"/>
        <end position="748"/>
    </location>
</feature>
<dbReference type="OMA" id="PLCKHHY"/>
<evidence type="ECO:0000259" key="5">
    <source>
        <dbReference type="Pfam" id="PF07393"/>
    </source>
</evidence>
<evidence type="ECO:0000313" key="7">
    <source>
        <dbReference type="EMBL" id="KXS21231.1"/>
    </source>
</evidence>
<evidence type="ECO:0000256" key="1">
    <source>
        <dbReference type="ARBA" id="ARBA00006572"/>
    </source>
</evidence>
<comment type="similarity">
    <text evidence="1">Belongs to the SEC10 family.</text>
</comment>
<reference evidence="7 8" key="1">
    <citation type="journal article" date="2015" name="Genome Biol. Evol.">
        <title>Phylogenomic analyses indicate that early fungi evolved digesting cell walls of algal ancestors of land plants.</title>
        <authorList>
            <person name="Chang Y."/>
            <person name="Wang S."/>
            <person name="Sekimoto S."/>
            <person name="Aerts A.L."/>
            <person name="Choi C."/>
            <person name="Clum A."/>
            <person name="LaButti K.M."/>
            <person name="Lindquist E.A."/>
            <person name="Yee Ngan C."/>
            <person name="Ohm R.A."/>
            <person name="Salamov A.A."/>
            <person name="Grigoriev I.V."/>
            <person name="Spatafora J.W."/>
            <person name="Berbee M.L."/>
        </authorList>
    </citation>
    <scope>NUCLEOTIDE SEQUENCE [LARGE SCALE GENOMIC DNA]</scope>
    <source>
        <strain evidence="7 8">JEL478</strain>
    </source>
</reference>
<keyword evidence="3" id="KW-0268">Exocytosis</keyword>
<organism evidence="7 8">
    <name type="scientific">Gonapodya prolifera (strain JEL478)</name>
    <name type="common">Monoblepharis prolifera</name>
    <dbReference type="NCBI Taxonomy" id="1344416"/>
    <lineage>
        <taxon>Eukaryota</taxon>
        <taxon>Fungi</taxon>
        <taxon>Fungi incertae sedis</taxon>
        <taxon>Chytridiomycota</taxon>
        <taxon>Chytridiomycota incertae sedis</taxon>
        <taxon>Monoblepharidomycetes</taxon>
        <taxon>Monoblepharidales</taxon>
        <taxon>Gonapodyaceae</taxon>
        <taxon>Gonapodya</taxon>
    </lineage>
</organism>
<dbReference type="AlphaFoldDB" id="A0A139AWV6"/>
<gene>
    <name evidence="7" type="ORF">M427DRAFT_51484</name>
</gene>
<feature type="domain" description="Exocyst complex component Sec10 N-terminal" evidence="6">
    <location>
        <begin position="38"/>
        <end position="152"/>
    </location>
</feature>
<evidence type="ECO:0000313" key="8">
    <source>
        <dbReference type="Proteomes" id="UP000070544"/>
    </source>
</evidence>
<name>A0A139AWV6_GONPJ</name>
<dbReference type="PANTHER" id="PTHR12100:SF0">
    <property type="entry name" value="EXOCYST COMPLEX COMPONENT 5"/>
    <property type="match status" value="1"/>
</dbReference>
<dbReference type="Gene3D" id="1.20.58.1970">
    <property type="match status" value="1"/>
</dbReference>
<dbReference type="InterPro" id="IPR048625">
    <property type="entry name" value="Sec10_N"/>
</dbReference>
<keyword evidence="4" id="KW-0175">Coiled coil</keyword>
<dbReference type="GO" id="GO:0006887">
    <property type="term" value="P:exocytosis"/>
    <property type="evidence" value="ECO:0007669"/>
    <property type="project" value="UniProtKB-KW"/>
</dbReference>
<dbReference type="STRING" id="1344416.A0A139AWV6"/>
<accession>A0A139AWV6</accession>
<dbReference type="InterPro" id="IPR048627">
    <property type="entry name" value="Sec10_HB"/>
</dbReference>
<evidence type="ECO:0000259" key="6">
    <source>
        <dbReference type="Pfam" id="PF20667"/>
    </source>
</evidence>
<dbReference type="Pfam" id="PF07393">
    <property type="entry name" value="Sec10_HB"/>
    <property type="match status" value="1"/>
</dbReference>
<dbReference type="PANTHER" id="PTHR12100">
    <property type="entry name" value="SEC10"/>
    <property type="match status" value="1"/>
</dbReference>
<sequence>MASWANFTEQVFSEEAFVEGISQRLVEDSRKQNQEFHPKVFIRTFESAVEEVTKLRKSMLRRIADLEDTAGAADSARRKRLAELNGVFEEVYSAFDGLENRISAIGNTAVRIGEQLEVINKQKAKATEARDVIVYFLEMQSGDNRRLESLRQSGPDGEYQVAIISRRLSAIAKEIDAPGTEKTRANIERYCEELEKTMLDSFDNAYRSGDVKGMAYCAKTLYDFNGGSSCVQAYVNQHEFFIDRAKVELAADGNTNLEEGLTKLFTDIEETIKREWEVMCVVFPNAAAVMQQFIGRVYAQSAQSYIETMLENAERDSKHAYLRGLASAHSMSRKLVKTLRFDDIRRSGASFVSSSSIINTLERCHEDLFIPYTKEDRYLQRELKFLLELYDKELSTFTAYYNLRKQQGRAHVLLTTLRDVQSVASSQLLSLSIPGLSAGSKDSPEAGKPAAEELLSLDISVQIITAHAEAIARCVELTKPSDLPRHILALFKGVVDNLGRRYVEGAIDMVLEDLSLTDSKSEPAVRHLTAVKVANQIMQLLQLHSQNFVVPFVNAAPTLHREMVLHKNGFFADMEDKINKLLGKQTDVAINWMSSVLGKQKKNEYKPKEDVMSSGITSLVTPTCVSLEVFLRRVAAECPKSLEGENLNSFLRQIGTSLHSLLLDHLKKFSVNSMGGLFLTKDLATYQEAIATFKQPVLDEKFELLRQIGNLFVVRPENLRTVIGEGYLGKIDRELLVPYVNCRADVSTLGHWW</sequence>
<evidence type="ECO:0000256" key="4">
    <source>
        <dbReference type="ARBA" id="ARBA00023054"/>
    </source>
</evidence>
<protein>
    <submittedName>
        <fullName evidence="7">Exocyst complex component Sec10</fullName>
    </submittedName>
</protein>
<evidence type="ECO:0000256" key="3">
    <source>
        <dbReference type="ARBA" id="ARBA00022483"/>
    </source>
</evidence>
<dbReference type="OrthoDB" id="125856at2759"/>
<keyword evidence="8" id="KW-1185">Reference proteome</keyword>
<dbReference type="Pfam" id="PF20667">
    <property type="entry name" value="Sec10_N"/>
    <property type="match status" value="1"/>
</dbReference>
<dbReference type="GO" id="GO:0006893">
    <property type="term" value="P:Golgi to plasma membrane transport"/>
    <property type="evidence" value="ECO:0007669"/>
    <property type="project" value="TreeGrafter"/>
</dbReference>
<dbReference type="EMBL" id="KQ965733">
    <property type="protein sequence ID" value="KXS21231.1"/>
    <property type="molecule type" value="Genomic_DNA"/>
</dbReference>
<keyword evidence="2" id="KW-0813">Transport</keyword>
<dbReference type="Proteomes" id="UP000070544">
    <property type="component" value="Unassembled WGS sequence"/>
</dbReference>
<dbReference type="GO" id="GO:0000145">
    <property type="term" value="C:exocyst"/>
    <property type="evidence" value="ECO:0007669"/>
    <property type="project" value="TreeGrafter"/>
</dbReference>
<proteinExistence type="inferred from homology"/>